<dbReference type="AlphaFoldDB" id="A0A7J7KBH7"/>
<dbReference type="EMBL" id="VXIV02000920">
    <property type="protein sequence ID" value="KAF6035181.1"/>
    <property type="molecule type" value="Genomic_DNA"/>
</dbReference>
<organism evidence="1 2">
    <name type="scientific">Bugula neritina</name>
    <name type="common">Brown bryozoan</name>
    <name type="synonym">Sertularia neritina</name>
    <dbReference type="NCBI Taxonomy" id="10212"/>
    <lineage>
        <taxon>Eukaryota</taxon>
        <taxon>Metazoa</taxon>
        <taxon>Spiralia</taxon>
        <taxon>Lophotrochozoa</taxon>
        <taxon>Bryozoa</taxon>
        <taxon>Gymnolaemata</taxon>
        <taxon>Cheilostomatida</taxon>
        <taxon>Flustrina</taxon>
        <taxon>Buguloidea</taxon>
        <taxon>Bugulidae</taxon>
        <taxon>Bugula</taxon>
    </lineage>
</organism>
<keyword evidence="2" id="KW-1185">Reference proteome</keyword>
<protein>
    <submittedName>
        <fullName evidence="1">Uncharacterized protein</fullName>
    </submittedName>
</protein>
<dbReference type="Proteomes" id="UP000593567">
    <property type="component" value="Unassembled WGS sequence"/>
</dbReference>
<gene>
    <name evidence="1" type="ORF">EB796_006513</name>
</gene>
<proteinExistence type="predicted"/>
<evidence type="ECO:0000313" key="1">
    <source>
        <dbReference type="EMBL" id="KAF6035181.1"/>
    </source>
</evidence>
<name>A0A7J7KBH7_BUGNE</name>
<reference evidence="1" key="1">
    <citation type="submission" date="2020-06" db="EMBL/GenBank/DDBJ databases">
        <title>Draft genome of Bugula neritina, a colonial animal packing powerful symbionts and potential medicines.</title>
        <authorList>
            <person name="Rayko M."/>
        </authorList>
    </citation>
    <scope>NUCLEOTIDE SEQUENCE [LARGE SCALE GENOMIC DNA]</scope>
    <source>
        <strain evidence="1">Kwan_BN1</strain>
    </source>
</reference>
<sequence>MSSSLFCWCGNKTSNLFIITDFRLVVNISIQLFCSASKRQQHCTVSIRGIDYLTAYYEVRYLIYHPSIMLSLMWVRPMLCVSLHRA</sequence>
<accession>A0A7J7KBH7</accession>
<evidence type="ECO:0000313" key="2">
    <source>
        <dbReference type="Proteomes" id="UP000593567"/>
    </source>
</evidence>
<comment type="caution">
    <text evidence="1">The sequence shown here is derived from an EMBL/GenBank/DDBJ whole genome shotgun (WGS) entry which is preliminary data.</text>
</comment>